<dbReference type="SUPFAM" id="SSF46942">
    <property type="entry name" value="Elongation factor TFIIS domain 2"/>
    <property type="match status" value="1"/>
</dbReference>
<keyword evidence="11" id="KW-1133">Transmembrane helix</keyword>
<dbReference type="SMART" id="SM00510">
    <property type="entry name" value="TFS2M"/>
    <property type="match status" value="1"/>
</dbReference>
<feature type="domain" description="TFIIS central" evidence="14">
    <location>
        <begin position="141"/>
        <end position="255"/>
    </location>
</feature>
<feature type="domain" description="TFIIS N-terminal" evidence="13">
    <location>
        <begin position="6"/>
        <end position="80"/>
    </location>
</feature>
<name>A0AAD6YQW3_9AGAR</name>
<keyword evidence="16" id="KW-1185">Reference proteome</keyword>
<dbReference type="Gene3D" id="1.20.930.10">
    <property type="entry name" value="Conserved domain common to transcription factors TFIIS, elongin A, CRSP70"/>
    <property type="match status" value="1"/>
</dbReference>
<organism evidence="15 16">
    <name type="scientific">Mycena pura</name>
    <dbReference type="NCBI Taxonomy" id="153505"/>
    <lineage>
        <taxon>Eukaryota</taxon>
        <taxon>Fungi</taxon>
        <taxon>Dikarya</taxon>
        <taxon>Basidiomycota</taxon>
        <taxon>Agaricomycotina</taxon>
        <taxon>Agaricomycetes</taxon>
        <taxon>Agaricomycetidae</taxon>
        <taxon>Agaricales</taxon>
        <taxon>Marasmiineae</taxon>
        <taxon>Mycenaceae</taxon>
        <taxon>Mycena</taxon>
    </lineage>
</organism>
<evidence type="ECO:0000256" key="1">
    <source>
        <dbReference type="ARBA" id="ARBA00004123"/>
    </source>
</evidence>
<dbReference type="Gene3D" id="1.10.472.30">
    <property type="entry name" value="Transcription elongation factor S-II, central domain"/>
    <property type="match status" value="1"/>
</dbReference>
<keyword evidence="4 8" id="KW-0862">Zinc</keyword>
<evidence type="ECO:0000256" key="4">
    <source>
        <dbReference type="ARBA" id="ARBA00022833"/>
    </source>
</evidence>
<dbReference type="GO" id="GO:0006368">
    <property type="term" value="P:transcription elongation by RNA polymerase II"/>
    <property type="evidence" value="ECO:0007669"/>
    <property type="project" value="InterPro"/>
</dbReference>
<evidence type="ECO:0000313" key="16">
    <source>
        <dbReference type="Proteomes" id="UP001219525"/>
    </source>
</evidence>
<dbReference type="InterPro" id="IPR035441">
    <property type="entry name" value="TFIIS/LEDGF_dom_sf"/>
</dbReference>
<comment type="similarity">
    <text evidence="8">Belongs to the TFS-II family.</text>
</comment>
<evidence type="ECO:0000256" key="5">
    <source>
        <dbReference type="ARBA" id="ARBA00023242"/>
    </source>
</evidence>
<dbReference type="GO" id="GO:0006362">
    <property type="term" value="P:transcription elongation by RNA polymerase I"/>
    <property type="evidence" value="ECO:0007669"/>
    <property type="project" value="TreeGrafter"/>
</dbReference>
<dbReference type="SUPFAM" id="SSF47676">
    <property type="entry name" value="Conserved domain common to transcription factors TFIIS, elongin A, CRSP70"/>
    <property type="match status" value="1"/>
</dbReference>
<dbReference type="GO" id="GO:0031564">
    <property type="term" value="P:transcription antitermination"/>
    <property type="evidence" value="ECO:0007669"/>
    <property type="project" value="TreeGrafter"/>
</dbReference>
<evidence type="ECO:0000313" key="15">
    <source>
        <dbReference type="EMBL" id="KAJ7226894.1"/>
    </source>
</evidence>
<keyword evidence="5 7" id="KW-0539">Nucleus</keyword>
<keyword evidence="9" id="KW-0175">Coiled coil</keyword>
<keyword evidence="11" id="KW-0812">Transmembrane</keyword>
<evidence type="ECO:0000259" key="12">
    <source>
        <dbReference type="PROSITE" id="PS51133"/>
    </source>
</evidence>
<evidence type="ECO:0000259" key="13">
    <source>
        <dbReference type="PROSITE" id="PS51319"/>
    </source>
</evidence>
<keyword evidence="8" id="KW-0238">DNA-binding</keyword>
<dbReference type="NCBIfam" id="TIGR01385">
    <property type="entry name" value="TFSII"/>
    <property type="match status" value="1"/>
</dbReference>
<dbReference type="InterPro" id="IPR001222">
    <property type="entry name" value="Znf_TFIIS"/>
</dbReference>
<keyword evidence="2 8" id="KW-0479">Metal-binding</keyword>
<comment type="function">
    <text evidence="8">Necessary for efficient RNA polymerase II transcription elongation past template-encoded arresting sites.</text>
</comment>
<dbReference type="GO" id="GO:0001139">
    <property type="term" value="F:RNA polymerase II complex recruiting activity"/>
    <property type="evidence" value="ECO:0007669"/>
    <property type="project" value="TreeGrafter"/>
</dbReference>
<feature type="coiled-coil region" evidence="9">
    <location>
        <begin position="63"/>
        <end position="90"/>
    </location>
</feature>
<reference evidence="15" key="1">
    <citation type="submission" date="2023-03" db="EMBL/GenBank/DDBJ databases">
        <title>Massive genome expansion in bonnet fungi (Mycena s.s.) driven by repeated elements and novel gene families across ecological guilds.</title>
        <authorList>
            <consortium name="Lawrence Berkeley National Laboratory"/>
            <person name="Harder C.B."/>
            <person name="Miyauchi S."/>
            <person name="Viragh M."/>
            <person name="Kuo A."/>
            <person name="Thoen E."/>
            <person name="Andreopoulos B."/>
            <person name="Lu D."/>
            <person name="Skrede I."/>
            <person name="Drula E."/>
            <person name="Henrissat B."/>
            <person name="Morin E."/>
            <person name="Kohler A."/>
            <person name="Barry K."/>
            <person name="LaButti K."/>
            <person name="Morin E."/>
            <person name="Salamov A."/>
            <person name="Lipzen A."/>
            <person name="Mereny Z."/>
            <person name="Hegedus B."/>
            <person name="Baldrian P."/>
            <person name="Stursova M."/>
            <person name="Weitz H."/>
            <person name="Taylor A."/>
            <person name="Grigoriev I.V."/>
            <person name="Nagy L.G."/>
            <person name="Martin F."/>
            <person name="Kauserud H."/>
        </authorList>
    </citation>
    <scope>NUCLEOTIDE SEQUENCE</scope>
    <source>
        <strain evidence="15">9144</strain>
    </source>
</reference>
<dbReference type="Pfam" id="PF01096">
    <property type="entry name" value="Zn_ribbon_TFIIS"/>
    <property type="match status" value="1"/>
</dbReference>
<dbReference type="FunFam" id="1.10.472.30:FF:000003">
    <property type="entry name" value="Transcription elongation factor S-II"/>
    <property type="match status" value="1"/>
</dbReference>
<dbReference type="PROSITE" id="PS51321">
    <property type="entry name" value="TFIIS_CENTRAL"/>
    <property type="match status" value="1"/>
</dbReference>
<dbReference type="PANTHER" id="PTHR11477">
    <property type="entry name" value="TRANSCRIPTION FACTOR S-II ZINC FINGER DOMAIN-CONTAINING PROTEIN"/>
    <property type="match status" value="1"/>
</dbReference>
<evidence type="ECO:0000256" key="8">
    <source>
        <dbReference type="RuleBase" id="RU368078"/>
    </source>
</evidence>
<keyword evidence="3 6" id="KW-0863">Zinc-finger</keyword>
<evidence type="ECO:0000256" key="6">
    <source>
        <dbReference type="PROSITE-ProRule" id="PRU00472"/>
    </source>
</evidence>
<evidence type="ECO:0000256" key="2">
    <source>
        <dbReference type="ARBA" id="ARBA00022723"/>
    </source>
</evidence>
<dbReference type="InterPro" id="IPR017923">
    <property type="entry name" value="TFIIS_N"/>
</dbReference>
<keyword evidence="8" id="KW-0805">Transcription regulation</keyword>
<dbReference type="InterPro" id="IPR006289">
    <property type="entry name" value="TFSII"/>
</dbReference>
<dbReference type="GO" id="GO:0008270">
    <property type="term" value="F:zinc ion binding"/>
    <property type="evidence" value="ECO:0007669"/>
    <property type="project" value="UniProtKB-UniRule"/>
</dbReference>
<dbReference type="Gene3D" id="2.20.25.10">
    <property type="match status" value="1"/>
</dbReference>
<feature type="domain" description="TFIIS-type" evidence="12">
    <location>
        <begin position="258"/>
        <end position="287"/>
    </location>
</feature>
<evidence type="ECO:0000256" key="3">
    <source>
        <dbReference type="ARBA" id="ARBA00022771"/>
    </source>
</evidence>
<keyword evidence="8" id="KW-0804">Transcription</keyword>
<dbReference type="Pfam" id="PF08711">
    <property type="entry name" value="Med26"/>
    <property type="match status" value="1"/>
</dbReference>
<dbReference type="SMART" id="SM00509">
    <property type="entry name" value="TFS2N"/>
    <property type="match status" value="1"/>
</dbReference>
<evidence type="ECO:0000256" key="9">
    <source>
        <dbReference type="SAM" id="Coils"/>
    </source>
</evidence>
<evidence type="ECO:0000256" key="7">
    <source>
        <dbReference type="PROSITE-ProRule" id="PRU00649"/>
    </source>
</evidence>
<dbReference type="AlphaFoldDB" id="A0AAD6YQW3"/>
<dbReference type="SUPFAM" id="SSF57783">
    <property type="entry name" value="Zinc beta-ribbon"/>
    <property type="match status" value="1"/>
</dbReference>
<dbReference type="EMBL" id="JARJCW010000003">
    <property type="protein sequence ID" value="KAJ7226894.1"/>
    <property type="molecule type" value="Genomic_DNA"/>
</dbReference>
<dbReference type="Proteomes" id="UP001219525">
    <property type="component" value="Unassembled WGS sequence"/>
</dbReference>
<dbReference type="CDD" id="cd13749">
    <property type="entry name" value="Zn-ribbon_TFIIS"/>
    <property type="match status" value="1"/>
</dbReference>
<dbReference type="PANTHER" id="PTHR11477:SF0">
    <property type="entry name" value="IP08861P-RELATED"/>
    <property type="match status" value="1"/>
</dbReference>
<keyword evidence="11" id="KW-0472">Membrane</keyword>
<dbReference type="InterPro" id="IPR036575">
    <property type="entry name" value="TFIIS_cen_dom_sf"/>
</dbReference>
<protein>
    <recommendedName>
        <fullName evidence="8">Transcription elongation factor</fullName>
    </recommendedName>
</protein>
<proteinExistence type="inferred from homology"/>
<feature type="region of interest" description="Disordered" evidence="10">
    <location>
        <begin position="105"/>
        <end position="138"/>
    </location>
</feature>
<dbReference type="PROSITE" id="PS51319">
    <property type="entry name" value="TFIIS_N"/>
    <property type="match status" value="1"/>
</dbReference>
<dbReference type="GO" id="GO:0005634">
    <property type="term" value="C:nucleus"/>
    <property type="evidence" value="ECO:0007669"/>
    <property type="project" value="UniProtKB-SubCell"/>
</dbReference>
<feature type="compositionally biased region" description="Polar residues" evidence="10">
    <location>
        <begin position="106"/>
        <end position="126"/>
    </location>
</feature>
<evidence type="ECO:0000256" key="11">
    <source>
        <dbReference type="SAM" id="Phobius"/>
    </source>
</evidence>
<evidence type="ECO:0000256" key="10">
    <source>
        <dbReference type="SAM" id="MobiDB-lite"/>
    </source>
</evidence>
<dbReference type="SMART" id="SM00440">
    <property type="entry name" value="ZnF_C2C2"/>
    <property type="match status" value="1"/>
</dbReference>
<comment type="subcellular location">
    <subcellularLocation>
        <location evidence="1 7 8">Nucleus</location>
    </subcellularLocation>
</comment>
<sequence length="383" mass="41813">MSSDAVELKKLVKQLQSASTNEDIVSILRILKKDFRVNEAVLRESKAGLAVGKLRTHASKDVSDLAKEIVKQWKNEVDRAKNANASASASGKPAVGITTAVRKASLASNGPATPQTPGGASANTRTMKSDGVHGPVTGDRTRDRCIELVYDALASDSGAPADLILKKAKDIEAAVFSNIGGTSQPYPTKMRSIFVNLKDKNNPGLRESVASGEISVERLAKMTSEEMASDERKKADEKIKEQNLHNALGAEETEAETSAFQCGKCKQRKCTYRQAQTRSADEPMTVRPLPFRSQILIFFLQTFVRFVLCLCLCDFYLTFCFQMRELQPQVSPSSSAVSVLTCLSDGSSPRPIATRLPTSLFALRSYLTSIPRSLTYLLQPLPF</sequence>
<evidence type="ECO:0000259" key="14">
    <source>
        <dbReference type="PROSITE" id="PS51321"/>
    </source>
</evidence>
<dbReference type="InterPro" id="IPR003618">
    <property type="entry name" value="TFIIS_cen_dom"/>
</dbReference>
<dbReference type="Pfam" id="PF07500">
    <property type="entry name" value="TFIIS_M"/>
    <property type="match status" value="1"/>
</dbReference>
<gene>
    <name evidence="15" type="ORF">GGX14DRAFT_348203</name>
</gene>
<comment type="caution">
    <text evidence="15">The sequence shown here is derived from an EMBL/GenBank/DDBJ whole genome shotgun (WGS) entry which is preliminary data.</text>
</comment>
<dbReference type="InterPro" id="IPR003617">
    <property type="entry name" value="TFIIS/CRSP70_N_sub"/>
</dbReference>
<feature type="transmembrane region" description="Helical" evidence="11">
    <location>
        <begin position="295"/>
        <end position="317"/>
    </location>
</feature>
<dbReference type="PROSITE" id="PS51133">
    <property type="entry name" value="ZF_TFIIS_2"/>
    <property type="match status" value="1"/>
</dbReference>
<accession>A0AAD6YQW3</accession>
<dbReference type="GO" id="GO:0000977">
    <property type="term" value="F:RNA polymerase II transcription regulatory region sequence-specific DNA binding"/>
    <property type="evidence" value="ECO:0007669"/>
    <property type="project" value="TreeGrafter"/>
</dbReference>
<dbReference type="GO" id="GO:0031440">
    <property type="term" value="P:regulation of mRNA 3'-end processing"/>
    <property type="evidence" value="ECO:0007669"/>
    <property type="project" value="TreeGrafter"/>
</dbReference>